<keyword evidence="2" id="KW-1185">Reference proteome</keyword>
<evidence type="ECO:0000313" key="1">
    <source>
        <dbReference type="EMBL" id="MDQ0415595.1"/>
    </source>
</evidence>
<dbReference type="EMBL" id="JAUSUN010000040">
    <property type="protein sequence ID" value="MDQ0415595.1"/>
    <property type="molecule type" value="Genomic_DNA"/>
</dbReference>
<evidence type="ECO:0000313" key="2">
    <source>
        <dbReference type="Proteomes" id="UP001242313"/>
    </source>
</evidence>
<organism evidence="1 2">
    <name type="scientific">Mesobacillus stamsii</name>
    <dbReference type="NCBI Taxonomy" id="225347"/>
    <lineage>
        <taxon>Bacteria</taxon>
        <taxon>Bacillati</taxon>
        <taxon>Bacillota</taxon>
        <taxon>Bacilli</taxon>
        <taxon>Bacillales</taxon>
        <taxon>Bacillaceae</taxon>
        <taxon>Mesobacillus</taxon>
    </lineage>
</organism>
<dbReference type="Proteomes" id="UP001242313">
    <property type="component" value="Unassembled WGS sequence"/>
</dbReference>
<sequence length="146" mass="16971">MFDLKGITAERIKEDAVYEGVRVKIPASLGRMKKQLQLDIGFGDVIVPKPQNLQFPVLLNMTPPEIQVYSTESVIAEKFETMISLWIVNSRIKDFYDIYTLSSTRDFDGRIVWEAVFETFQRRGTQLEREHPVFLPIFAEEEARIK</sequence>
<comment type="caution">
    <text evidence="1">The sequence shown here is derived from an EMBL/GenBank/DDBJ whole genome shotgun (WGS) entry which is preliminary data.</text>
</comment>
<dbReference type="InterPro" id="IPR014942">
    <property type="entry name" value="AbiEii"/>
</dbReference>
<dbReference type="Pfam" id="PF08843">
    <property type="entry name" value="AbiEii"/>
    <property type="match status" value="1"/>
</dbReference>
<accession>A0ABU0G082</accession>
<name>A0ABU0G082_9BACI</name>
<gene>
    <name evidence="1" type="ORF">J2S25_003822</name>
</gene>
<proteinExistence type="predicted"/>
<protein>
    <submittedName>
        <fullName evidence="1">Nucleotidyltransferase component of viral defense system</fullName>
    </submittedName>
</protein>
<reference evidence="1 2" key="1">
    <citation type="submission" date="2023-07" db="EMBL/GenBank/DDBJ databases">
        <title>Genomic Encyclopedia of Type Strains, Phase IV (KMG-IV): sequencing the most valuable type-strain genomes for metagenomic binning, comparative biology and taxonomic classification.</title>
        <authorList>
            <person name="Goeker M."/>
        </authorList>
    </citation>
    <scope>NUCLEOTIDE SEQUENCE [LARGE SCALE GENOMIC DNA]</scope>
    <source>
        <strain evidence="1 2">DSM 19598</strain>
    </source>
</reference>